<name>A0A238BWS7_9BILA</name>
<dbReference type="AlphaFoldDB" id="A0A238BWS7"/>
<dbReference type="InterPro" id="IPR008984">
    <property type="entry name" value="SMAD_FHA_dom_sf"/>
</dbReference>
<dbReference type="CDD" id="cd22679">
    <property type="entry name" value="FHA_SLMAP"/>
    <property type="match status" value="1"/>
</dbReference>
<dbReference type="OrthoDB" id="687730at2759"/>
<keyword evidence="1" id="KW-0175">Coiled coil</keyword>
<dbReference type="Gene3D" id="2.60.200.20">
    <property type="match status" value="1"/>
</dbReference>
<dbReference type="Pfam" id="PF00498">
    <property type="entry name" value="FHA"/>
    <property type="match status" value="1"/>
</dbReference>
<reference evidence="3 4" key="1">
    <citation type="submission" date="2015-12" db="EMBL/GenBank/DDBJ databases">
        <title>Draft genome of the nematode, Onchocerca flexuosa.</title>
        <authorList>
            <person name="Mitreva M."/>
        </authorList>
    </citation>
    <scope>NUCLEOTIDE SEQUENCE [LARGE SCALE GENOMIC DNA]</scope>
    <source>
        <strain evidence="3">Red Deer</strain>
    </source>
</reference>
<dbReference type="Proteomes" id="UP000242913">
    <property type="component" value="Unassembled WGS sequence"/>
</dbReference>
<dbReference type="CDD" id="cd21911">
    <property type="entry name" value="CC1_SLMAP"/>
    <property type="match status" value="1"/>
</dbReference>
<accession>A0A238BWS7</accession>
<evidence type="ECO:0000256" key="1">
    <source>
        <dbReference type="SAM" id="Coils"/>
    </source>
</evidence>
<feature type="coiled-coil region" evidence="1">
    <location>
        <begin position="277"/>
        <end position="339"/>
    </location>
</feature>
<evidence type="ECO:0000259" key="2">
    <source>
        <dbReference type="PROSITE" id="PS50006"/>
    </source>
</evidence>
<dbReference type="PANTHER" id="PTHR15715">
    <property type="entry name" value="CENTROSOMAL PROTEIN OF 170 KDA"/>
    <property type="match status" value="1"/>
</dbReference>
<dbReference type="PANTHER" id="PTHR15715:SF37">
    <property type="entry name" value="LD47843P"/>
    <property type="match status" value="1"/>
</dbReference>
<dbReference type="EMBL" id="KZ269997">
    <property type="protein sequence ID" value="OZC09120.1"/>
    <property type="molecule type" value="Genomic_DNA"/>
</dbReference>
<dbReference type="PROSITE" id="PS50006">
    <property type="entry name" value="FHA_DOMAIN"/>
    <property type="match status" value="1"/>
</dbReference>
<dbReference type="SUPFAM" id="SSF49879">
    <property type="entry name" value="SMAD/FHA domain"/>
    <property type="match status" value="1"/>
</dbReference>
<proteinExistence type="predicted"/>
<keyword evidence="4" id="KW-1185">Reference proteome</keyword>
<dbReference type="InterPro" id="IPR000253">
    <property type="entry name" value="FHA_dom"/>
</dbReference>
<feature type="domain" description="FHA" evidence="2">
    <location>
        <begin position="35"/>
        <end position="90"/>
    </location>
</feature>
<evidence type="ECO:0000313" key="4">
    <source>
        <dbReference type="Proteomes" id="UP000242913"/>
    </source>
</evidence>
<organism evidence="3 4">
    <name type="scientific">Onchocerca flexuosa</name>
    <dbReference type="NCBI Taxonomy" id="387005"/>
    <lineage>
        <taxon>Eukaryota</taxon>
        <taxon>Metazoa</taxon>
        <taxon>Ecdysozoa</taxon>
        <taxon>Nematoda</taxon>
        <taxon>Chromadorea</taxon>
        <taxon>Rhabditida</taxon>
        <taxon>Spirurina</taxon>
        <taxon>Spiruromorpha</taxon>
        <taxon>Filarioidea</taxon>
        <taxon>Onchocercidae</taxon>
        <taxon>Onchocerca</taxon>
    </lineage>
</organism>
<protein>
    <recommendedName>
        <fullName evidence="2">FHA domain-containing protein</fullName>
    </recommendedName>
</protein>
<gene>
    <name evidence="3" type="ORF">X798_03867</name>
</gene>
<dbReference type="SMART" id="SM00240">
    <property type="entry name" value="FHA"/>
    <property type="match status" value="1"/>
</dbReference>
<evidence type="ECO:0000313" key="3">
    <source>
        <dbReference type="EMBL" id="OZC09120.1"/>
    </source>
</evidence>
<sequence>MTGMRCPYAILTACSQSHAFEERRFTVPNSEEEAMKIGRSVARWKPSSDNAIFDCKVLSRNHAVLWHEEGCFLLKDTKSSNGTFVNNDRLSKSAEESSPRQIYSGDILQFGVEISENANKVTHGCILAMIRLYDSNGEEACPPDNMEISGYLRAHDNDSVMFPLVDSHQLFQLQHYMREAMYRERALEQKLAMLENILSSTEQAAESSCQALISEDQLLSRIEMLEGQLALYSKNVLSEKVKEQMNDLLVDKNKFESLAKESLRRAQEERCEALQRLADVERSLLNAEEESSVLRQRVADLENELSMAVDANSSLREHISQLKKQLRAMEIKYGDLEDKNFSLSLLCEKSRVKDKTDLKISDSQFLNPSQGENGYAKLYLCDEKSQAMLELRLTPYRSNCDFAVGSEFFDAETSFSLVISIIYCFIAMRFTAFFGDVYCLQSRNDGYILCIEQDQKRIGSTDYYILLHFVKLMLFLLITTCCEQHWNNWLS</sequence>
<dbReference type="InterPro" id="IPR051176">
    <property type="entry name" value="Cent_Immune-Sig_Mod"/>
</dbReference>